<dbReference type="SFLD" id="SFLDS00003">
    <property type="entry name" value="Haloacid_Dehalogenase"/>
    <property type="match status" value="1"/>
</dbReference>
<dbReference type="InterPro" id="IPR036412">
    <property type="entry name" value="HAD-like_sf"/>
</dbReference>
<dbReference type="InterPro" id="IPR001757">
    <property type="entry name" value="P_typ_ATPase"/>
</dbReference>
<dbReference type="InterPro" id="IPR023298">
    <property type="entry name" value="ATPase_P-typ_TM_dom_sf"/>
</dbReference>
<evidence type="ECO:0000313" key="11">
    <source>
        <dbReference type="EMBL" id="OGZ05175.1"/>
    </source>
</evidence>
<comment type="subcellular location">
    <subcellularLocation>
        <location evidence="1">Membrane</location>
        <topology evidence="1">Multi-pass membrane protein</topology>
    </subcellularLocation>
</comment>
<dbReference type="Gene3D" id="1.20.1110.10">
    <property type="entry name" value="Calcium-transporting ATPase, transmembrane domain"/>
    <property type="match status" value="1"/>
</dbReference>
<sequence>MHETKSDGHEWYRMNGEAVAKILHTDLKDGLTTKAALSRLAEVGPNAFREEKRITPIDRIVGELKNPLTFILLCAGIVTTLLGQYVDSTVIFLALIINIAISLYQEGRASSAFERLRESQEKFATVVRNGMKERISAEDLTTGDLVVLETGVNVPADIRIISANNLDVNESPLTGEWIDVHKRTEAYDTVVPFVEQKNMVFMGTLVTGGSGMGVVVAIGNATRIGAIAVSLGEGGDLLTPLQENITRVARLMSYIVLFALFGIFMLGVMRGEPLTELLLISIAIAVAAIPEGLPAAVTVVLAVGMEAILKRGGLVRNLLAAETLGSTTVILTDKTGTLTRAEMVVAKVVTYGGILAVADRVDEHKDHEVHGDERDVLEFAALCSDAFIERKGGAEDSLSEQVVRGRPVERAVVLAALASGLNQTELLKNYPRIDIFPFESKYRVAVSLHHVRGLKHNRIYVTGAPEYILEHATEVYVQGKTHINAKEIKERLERELKQYTSDGFRLIGVAYQDTSVESFEENTAQIRAKITERLVFAGFIVLHDPLRDDVKDAIRIAQLAGSRVIMATGDNPETARTIARECGIWKNGDDVAMGTDVESATDEDLVKMLHTTTVFARMLPEHKLRLTRVLSASGEIVAMTGDGVNDAPALRAANIGVALGSGTEVAKEASDLVLLNNSFAIIVAAIEEGRRIVDNLRKIVAYLLSTSFTEIIAVGGALAFGIPIPILPAQILWTNMLTEGFMNFAFAFEPKEGDLMRRDPRVAGARNMLSPQLTRFIVAVGISGGVTILLFYAYLLKVRMLPISDARTLAFLFLTLGTILIAFSLKDLRAPLHRIKFWTNRYLLGAFAFAIFGLVLALKIELVRHLLRLSDMAITPHLLPLLIAIIANLFAVEVAKYFLFERRR</sequence>
<feature type="domain" description="Cation-transporting P-type ATPase N-terminal" evidence="10">
    <location>
        <begin position="10"/>
        <end position="84"/>
    </location>
</feature>
<gene>
    <name evidence="11" type="ORF">A2845_02545</name>
</gene>
<dbReference type="AlphaFoldDB" id="A0A1G2CUY8"/>
<dbReference type="GO" id="GO:0005524">
    <property type="term" value="F:ATP binding"/>
    <property type="evidence" value="ECO:0007669"/>
    <property type="project" value="UniProtKB-KW"/>
</dbReference>
<dbReference type="PROSITE" id="PS00154">
    <property type="entry name" value="ATPASE_E1_E2"/>
    <property type="match status" value="1"/>
</dbReference>
<comment type="similarity">
    <text evidence="2">Belongs to the cation transport ATPase (P-type) (TC 3.A.3) family. Type IIA subfamily.</text>
</comment>
<dbReference type="GO" id="GO:1902600">
    <property type="term" value="P:proton transmembrane transport"/>
    <property type="evidence" value="ECO:0007669"/>
    <property type="project" value="TreeGrafter"/>
</dbReference>
<dbReference type="SUPFAM" id="SSF81660">
    <property type="entry name" value="Metal cation-transporting ATPase, ATP-binding domain N"/>
    <property type="match status" value="1"/>
</dbReference>
<dbReference type="Pfam" id="PF13246">
    <property type="entry name" value="Cation_ATPase"/>
    <property type="match status" value="1"/>
</dbReference>
<keyword evidence="7 9" id="KW-1133">Transmembrane helix</keyword>
<dbReference type="EMBL" id="MHLI01000015">
    <property type="protein sequence ID" value="OGZ05175.1"/>
    <property type="molecule type" value="Genomic_DNA"/>
</dbReference>
<dbReference type="SFLD" id="SFLDG00002">
    <property type="entry name" value="C1.7:_P-type_atpase_like"/>
    <property type="match status" value="1"/>
</dbReference>
<evidence type="ECO:0000256" key="2">
    <source>
        <dbReference type="ARBA" id="ARBA00005675"/>
    </source>
</evidence>
<evidence type="ECO:0000256" key="7">
    <source>
        <dbReference type="ARBA" id="ARBA00022989"/>
    </source>
</evidence>
<dbReference type="Pfam" id="PF00690">
    <property type="entry name" value="Cation_ATPase_N"/>
    <property type="match status" value="1"/>
</dbReference>
<dbReference type="GO" id="GO:0005886">
    <property type="term" value="C:plasma membrane"/>
    <property type="evidence" value="ECO:0007669"/>
    <property type="project" value="TreeGrafter"/>
</dbReference>
<accession>A0A1G2CUY8</accession>
<name>A0A1G2CUY8_9BACT</name>
<dbReference type="Pfam" id="PF08282">
    <property type="entry name" value="Hydrolase_3"/>
    <property type="match status" value="1"/>
</dbReference>
<dbReference type="PRINTS" id="PR00119">
    <property type="entry name" value="CATATPASE"/>
</dbReference>
<feature type="transmembrane region" description="Helical" evidence="9">
    <location>
        <begin position="730"/>
        <end position="748"/>
    </location>
</feature>
<evidence type="ECO:0000313" key="12">
    <source>
        <dbReference type="Proteomes" id="UP000177122"/>
    </source>
</evidence>
<dbReference type="InterPro" id="IPR006068">
    <property type="entry name" value="ATPase_P-typ_cation-transptr_C"/>
</dbReference>
<feature type="transmembrane region" description="Helical" evidence="9">
    <location>
        <begin position="699"/>
        <end position="724"/>
    </location>
</feature>
<proteinExistence type="inferred from homology"/>
<evidence type="ECO:0000256" key="9">
    <source>
        <dbReference type="SAM" id="Phobius"/>
    </source>
</evidence>
<reference evidence="11 12" key="1">
    <citation type="journal article" date="2016" name="Nat. Commun.">
        <title>Thousands of microbial genomes shed light on interconnected biogeochemical processes in an aquifer system.</title>
        <authorList>
            <person name="Anantharaman K."/>
            <person name="Brown C.T."/>
            <person name="Hug L.A."/>
            <person name="Sharon I."/>
            <person name="Castelle C.J."/>
            <person name="Probst A.J."/>
            <person name="Thomas B.C."/>
            <person name="Singh A."/>
            <person name="Wilkins M.J."/>
            <person name="Karaoz U."/>
            <person name="Brodie E.L."/>
            <person name="Williams K.H."/>
            <person name="Hubbard S.S."/>
            <person name="Banfield J.F."/>
        </authorList>
    </citation>
    <scope>NUCLEOTIDE SEQUENCE [LARGE SCALE GENOMIC DNA]</scope>
</reference>
<keyword evidence="5" id="KW-0067">ATP-binding</keyword>
<dbReference type="GO" id="GO:1990573">
    <property type="term" value="P:potassium ion import across plasma membrane"/>
    <property type="evidence" value="ECO:0007669"/>
    <property type="project" value="TreeGrafter"/>
</dbReference>
<dbReference type="Pfam" id="PF00122">
    <property type="entry name" value="E1-E2_ATPase"/>
    <property type="match status" value="1"/>
</dbReference>
<dbReference type="SUPFAM" id="SSF56784">
    <property type="entry name" value="HAD-like"/>
    <property type="match status" value="1"/>
</dbReference>
<feature type="transmembrane region" description="Helical" evidence="9">
    <location>
        <begin position="91"/>
        <end position="107"/>
    </location>
</feature>
<feature type="transmembrane region" description="Helical" evidence="9">
    <location>
        <begin position="837"/>
        <end position="858"/>
    </location>
</feature>
<feature type="transmembrane region" description="Helical" evidence="9">
    <location>
        <begin position="878"/>
        <end position="899"/>
    </location>
</feature>
<dbReference type="Proteomes" id="UP000177122">
    <property type="component" value="Unassembled WGS sequence"/>
</dbReference>
<dbReference type="InterPro" id="IPR044492">
    <property type="entry name" value="P_typ_ATPase_HD_dom"/>
</dbReference>
<dbReference type="NCBIfam" id="TIGR01494">
    <property type="entry name" value="ATPase_P-type"/>
    <property type="match status" value="2"/>
</dbReference>
<dbReference type="SFLD" id="SFLDF00027">
    <property type="entry name" value="p-type_atpase"/>
    <property type="match status" value="1"/>
</dbReference>
<feature type="transmembrane region" description="Helical" evidence="9">
    <location>
        <begin position="776"/>
        <end position="796"/>
    </location>
</feature>
<protein>
    <recommendedName>
        <fullName evidence="10">Cation-transporting P-type ATPase N-terminal domain-containing protein</fullName>
    </recommendedName>
</protein>
<dbReference type="InterPro" id="IPR050510">
    <property type="entry name" value="Cation_transp_ATPase_P-type"/>
</dbReference>
<dbReference type="InterPro" id="IPR004014">
    <property type="entry name" value="ATPase_P-typ_cation-transptr_N"/>
</dbReference>
<dbReference type="InterPro" id="IPR023299">
    <property type="entry name" value="ATPase_P-typ_cyto_dom_N"/>
</dbReference>
<evidence type="ECO:0000256" key="6">
    <source>
        <dbReference type="ARBA" id="ARBA00022967"/>
    </source>
</evidence>
<comment type="caution">
    <text evidence="11">The sequence shown here is derived from an EMBL/GenBank/DDBJ whole genome shotgun (WGS) entry which is preliminary data.</text>
</comment>
<dbReference type="GO" id="GO:0006883">
    <property type="term" value="P:intracellular sodium ion homeostasis"/>
    <property type="evidence" value="ECO:0007669"/>
    <property type="project" value="TreeGrafter"/>
</dbReference>
<dbReference type="InterPro" id="IPR023214">
    <property type="entry name" value="HAD_sf"/>
</dbReference>
<dbReference type="SMART" id="SM00831">
    <property type="entry name" value="Cation_ATPase_N"/>
    <property type="match status" value="1"/>
</dbReference>
<keyword evidence="6" id="KW-1278">Translocase</keyword>
<keyword evidence="3 9" id="KW-0812">Transmembrane</keyword>
<dbReference type="InterPro" id="IPR018303">
    <property type="entry name" value="ATPase_P-typ_P_site"/>
</dbReference>
<evidence type="ECO:0000259" key="10">
    <source>
        <dbReference type="SMART" id="SM00831"/>
    </source>
</evidence>
<dbReference type="GO" id="GO:0030007">
    <property type="term" value="P:intracellular potassium ion homeostasis"/>
    <property type="evidence" value="ECO:0007669"/>
    <property type="project" value="TreeGrafter"/>
</dbReference>
<dbReference type="SUPFAM" id="SSF81653">
    <property type="entry name" value="Calcium ATPase, transduction domain A"/>
    <property type="match status" value="1"/>
</dbReference>
<dbReference type="Pfam" id="PF00689">
    <property type="entry name" value="Cation_ATPase_C"/>
    <property type="match status" value="1"/>
</dbReference>
<evidence type="ECO:0000256" key="5">
    <source>
        <dbReference type="ARBA" id="ARBA00022840"/>
    </source>
</evidence>
<dbReference type="GO" id="GO:0036376">
    <property type="term" value="P:sodium ion export across plasma membrane"/>
    <property type="evidence" value="ECO:0007669"/>
    <property type="project" value="TreeGrafter"/>
</dbReference>
<feature type="transmembrane region" description="Helical" evidence="9">
    <location>
        <begin position="251"/>
        <end position="271"/>
    </location>
</feature>
<evidence type="ECO:0000256" key="8">
    <source>
        <dbReference type="ARBA" id="ARBA00023136"/>
    </source>
</evidence>
<dbReference type="GO" id="GO:0016887">
    <property type="term" value="F:ATP hydrolysis activity"/>
    <property type="evidence" value="ECO:0007669"/>
    <property type="project" value="InterPro"/>
</dbReference>
<dbReference type="InterPro" id="IPR059000">
    <property type="entry name" value="ATPase_P-type_domA"/>
</dbReference>
<evidence type="ECO:0000256" key="4">
    <source>
        <dbReference type="ARBA" id="ARBA00022741"/>
    </source>
</evidence>
<dbReference type="Gene3D" id="3.40.50.1000">
    <property type="entry name" value="HAD superfamily/HAD-like"/>
    <property type="match status" value="1"/>
</dbReference>
<keyword evidence="8 9" id="KW-0472">Membrane</keyword>
<dbReference type="InterPro" id="IPR008250">
    <property type="entry name" value="ATPase_P-typ_transduc_dom_A_sf"/>
</dbReference>
<evidence type="ECO:0000256" key="1">
    <source>
        <dbReference type="ARBA" id="ARBA00004141"/>
    </source>
</evidence>
<feature type="transmembrane region" description="Helical" evidence="9">
    <location>
        <begin position="277"/>
        <end position="303"/>
    </location>
</feature>
<dbReference type="SUPFAM" id="SSF81665">
    <property type="entry name" value="Calcium ATPase, transmembrane domain M"/>
    <property type="match status" value="1"/>
</dbReference>
<feature type="transmembrane region" description="Helical" evidence="9">
    <location>
        <begin position="808"/>
        <end position="825"/>
    </location>
</feature>
<keyword evidence="4" id="KW-0547">Nucleotide-binding</keyword>
<dbReference type="GO" id="GO:0005391">
    <property type="term" value="F:P-type sodium:potassium-exchanging transporter activity"/>
    <property type="evidence" value="ECO:0007669"/>
    <property type="project" value="TreeGrafter"/>
</dbReference>
<dbReference type="Gene3D" id="2.70.150.10">
    <property type="entry name" value="Calcium-transporting ATPase, cytoplasmic transduction domain A"/>
    <property type="match status" value="1"/>
</dbReference>
<dbReference type="PANTHER" id="PTHR43294">
    <property type="entry name" value="SODIUM/POTASSIUM-TRANSPORTING ATPASE SUBUNIT ALPHA"/>
    <property type="match status" value="1"/>
</dbReference>
<organism evidence="11 12">
    <name type="scientific">Candidatus Lloydbacteria bacterium RIFCSPHIGHO2_01_FULL_49_22</name>
    <dbReference type="NCBI Taxonomy" id="1798658"/>
    <lineage>
        <taxon>Bacteria</taxon>
        <taxon>Candidatus Lloydiibacteriota</taxon>
    </lineage>
</organism>
<evidence type="ECO:0000256" key="3">
    <source>
        <dbReference type="ARBA" id="ARBA00022692"/>
    </source>
</evidence>
<dbReference type="PRINTS" id="PR00120">
    <property type="entry name" value="HATPASE"/>
</dbReference>
<dbReference type="PANTHER" id="PTHR43294:SF20">
    <property type="entry name" value="P-TYPE ATPASE"/>
    <property type="match status" value="1"/>
</dbReference>
<dbReference type="Gene3D" id="3.40.1110.10">
    <property type="entry name" value="Calcium-transporting ATPase, cytoplasmic domain N"/>
    <property type="match status" value="1"/>
</dbReference>